<evidence type="ECO:0000256" key="1">
    <source>
        <dbReference type="SAM" id="MobiDB-lite"/>
    </source>
</evidence>
<dbReference type="Proteomes" id="UP001281761">
    <property type="component" value="Unassembled WGS sequence"/>
</dbReference>
<feature type="region of interest" description="Disordered" evidence="1">
    <location>
        <begin position="92"/>
        <end position="133"/>
    </location>
</feature>
<feature type="compositionally biased region" description="Basic and acidic residues" evidence="1">
    <location>
        <begin position="350"/>
        <end position="359"/>
    </location>
</feature>
<evidence type="ECO:0000313" key="2">
    <source>
        <dbReference type="EMBL" id="KAK2951298.1"/>
    </source>
</evidence>
<keyword evidence="3" id="KW-1185">Reference proteome</keyword>
<accession>A0ABQ9XFQ4</accession>
<feature type="region of interest" description="Disordered" evidence="1">
    <location>
        <begin position="334"/>
        <end position="359"/>
    </location>
</feature>
<feature type="region of interest" description="Disordered" evidence="1">
    <location>
        <begin position="212"/>
        <end position="231"/>
    </location>
</feature>
<evidence type="ECO:0000313" key="3">
    <source>
        <dbReference type="Proteomes" id="UP001281761"/>
    </source>
</evidence>
<reference evidence="2 3" key="1">
    <citation type="journal article" date="2022" name="bioRxiv">
        <title>Genomics of Preaxostyla Flagellates Illuminates Evolutionary Transitions and the Path Towards Mitochondrial Loss.</title>
        <authorList>
            <person name="Novak L.V.F."/>
            <person name="Treitli S.C."/>
            <person name="Pyrih J."/>
            <person name="Halakuc P."/>
            <person name="Pipaliya S.V."/>
            <person name="Vacek V."/>
            <person name="Brzon O."/>
            <person name="Soukal P."/>
            <person name="Eme L."/>
            <person name="Dacks J.B."/>
            <person name="Karnkowska A."/>
            <person name="Elias M."/>
            <person name="Hampl V."/>
        </authorList>
    </citation>
    <scope>NUCLEOTIDE SEQUENCE [LARGE SCALE GENOMIC DNA]</scope>
    <source>
        <strain evidence="2">NAU3</strain>
        <tissue evidence="2">Gut</tissue>
    </source>
</reference>
<comment type="caution">
    <text evidence="2">The sequence shown here is derived from an EMBL/GenBank/DDBJ whole genome shotgun (WGS) entry which is preliminary data.</text>
</comment>
<gene>
    <name evidence="2" type="ORF">BLNAU_13785</name>
</gene>
<organism evidence="2 3">
    <name type="scientific">Blattamonas nauphoetae</name>
    <dbReference type="NCBI Taxonomy" id="2049346"/>
    <lineage>
        <taxon>Eukaryota</taxon>
        <taxon>Metamonada</taxon>
        <taxon>Preaxostyla</taxon>
        <taxon>Oxymonadida</taxon>
        <taxon>Blattamonas</taxon>
    </lineage>
</organism>
<protein>
    <submittedName>
        <fullName evidence="2">Uncharacterized protein</fullName>
    </submittedName>
</protein>
<name>A0ABQ9XFQ4_9EUKA</name>
<feature type="compositionally biased region" description="Polar residues" evidence="1">
    <location>
        <begin position="212"/>
        <end position="229"/>
    </location>
</feature>
<dbReference type="EMBL" id="JARBJD010000121">
    <property type="protein sequence ID" value="KAK2951298.1"/>
    <property type="molecule type" value="Genomic_DNA"/>
</dbReference>
<sequence>MCYEVAYTTTPSKKPAVRIDYLHIISYLQSFNILIIKMKPKCHVPVLLPSVAWQDPKSGAELDAEYAHLIVSANRQQQRRLTSPIARRTSHLDCPSRRCTKQTSSNMSPPVNPLTPRSRRPEQLSAAQPLTDKRQPAENEALMHSLIHLQKHHRASVSVDVVPLPTFCPSMNSSSSLFLRHSASTFLQLSLSFILILPFSNNKAHLRHLNPTQERTSTSGSRLTHTNPHQQHHHSWKAWMSEIGLPLSHHHHSAPPTEKTNQFRRPRWTQSDCLFSSSNITTTNPLFTPPSLLSTTSLPTRLNSLIHNFMLSSKLMMSALGKSRQQQTTILAPHRNQHPLEETNTPTLADHGRDSHTRT</sequence>
<proteinExistence type="predicted"/>